<proteinExistence type="predicted"/>
<reference evidence="2" key="1">
    <citation type="journal article" date="2011" name="MBio">
        <title>Novel metabolic attributes of the genus Cyanothece, comprising a group of unicellular nitrogen-fixing Cyanobacteria.</title>
        <authorList>
            <person name="Bandyopadhyay A."/>
            <person name="Elvitigala T."/>
            <person name="Welsh E."/>
            <person name="Stockel J."/>
            <person name="Liberton M."/>
            <person name="Min H."/>
            <person name="Sherman L.A."/>
            <person name="Pakrasi H.B."/>
        </authorList>
    </citation>
    <scope>NUCLEOTIDE SEQUENCE [LARGE SCALE GENOMIC DNA]</scope>
    <source>
        <strain evidence="2">PCC 7822</strain>
    </source>
</reference>
<name>E0UKH9_GLOV7</name>
<evidence type="ECO:0000313" key="2">
    <source>
        <dbReference type="Proteomes" id="UP000008206"/>
    </source>
</evidence>
<dbReference type="RefSeq" id="WP_013325098.1">
    <property type="nucleotide sequence ID" value="NC_014501.1"/>
</dbReference>
<dbReference type="HOGENOM" id="CLU_090062_3_1_3"/>
<dbReference type="EMBL" id="CP002198">
    <property type="protein sequence ID" value="ADN17060.1"/>
    <property type="molecule type" value="Genomic_DNA"/>
</dbReference>
<keyword evidence="1" id="KW-0223">Dioxygenase</keyword>
<keyword evidence="2" id="KW-1185">Reference proteome</keyword>
<dbReference type="AlphaFoldDB" id="E0UKH9"/>
<dbReference type="eggNOG" id="COG3805">
    <property type="taxonomic scope" value="Bacteria"/>
</dbReference>
<sequence>MLDLTTDSISGFHAHIYYDASTKEKAQQLREKLAQNFTEIKLGRWHDRPIGPHPRWSYQVAFEKELFGKLIPWLMLHQNGLIILVHPLTGDDLADHRDYAIWLGEKLELNLEVLKQ</sequence>
<evidence type="ECO:0000313" key="1">
    <source>
        <dbReference type="EMBL" id="ADN17060.1"/>
    </source>
</evidence>
<organism evidence="1 2">
    <name type="scientific">Gloeothece verrucosa (strain PCC 7822)</name>
    <name type="common">Cyanothece sp. (strain PCC 7822)</name>
    <dbReference type="NCBI Taxonomy" id="497965"/>
    <lineage>
        <taxon>Bacteria</taxon>
        <taxon>Bacillati</taxon>
        <taxon>Cyanobacteriota</taxon>
        <taxon>Cyanophyceae</taxon>
        <taxon>Oscillatoriophycideae</taxon>
        <taxon>Chroococcales</taxon>
        <taxon>Aphanothecaceae</taxon>
        <taxon>Gloeothece</taxon>
        <taxon>Gloeothece verrucosa</taxon>
    </lineage>
</organism>
<dbReference type="KEGG" id="cyj:Cyan7822_5177"/>
<accession>E0UKH9</accession>
<dbReference type="SUPFAM" id="SSF143410">
    <property type="entry name" value="DOPA-like"/>
    <property type="match status" value="1"/>
</dbReference>
<dbReference type="PANTHER" id="PTHR36423:SF2">
    <property type="entry name" value="AFR070WP"/>
    <property type="match status" value="1"/>
</dbReference>
<dbReference type="STRING" id="497965.Cyan7822_5177"/>
<dbReference type="PIRSF" id="PIRSF028139">
    <property type="entry name" value="DOPA-diox_rel_Mll2280"/>
    <property type="match status" value="1"/>
</dbReference>
<dbReference type="Proteomes" id="UP000008206">
    <property type="component" value="Chromosome"/>
</dbReference>
<protein>
    <submittedName>
        <fullName evidence="1">Dopa 45-dioxygenase</fullName>
    </submittedName>
</protein>
<dbReference type="InterPro" id="IPR014980">
    <property type="entry name" value="DOPA_dioxygen"/>
</dbReference>
<dbReference type="PANTHER" id="PTHR36423">
    <property type="entry name" value="AFR070WP"/>
    <property type="match status" value="1"/>
</dbReference>
<dbReference type="Gene3D" id="3.30.70.1240">
    <property type="entry name" value="DOPA-like domains"/>
    <property type="match status" value="1"/>
</dbReference>
<dbReference type="InterPro" id="IPR023389">
    <property type="entry name" value="DOPA-like_sf"/>
</dbReference>
<gene>
    <name evidence="1" type="ordered locus">Cyan7822_5177</name>
</gene>
<keyword evidence="1" id="KW-0560">Oxidoreductase</keyword>
<dbReference type="GO" id="GO:0051213">
    <property type="term" value="F:dioxygenase activity"/>
    <property type="evidence" value="ECO:0007669"/>
    <property type="project" value="UniProtKB-KW"/>
</dbReference>
<dbReference type="OrthoDB" id="572228at2"/>
<dbReference type="Pfam" id="PF08883">
    <property type="entry name" value="DOPA_dioxygen"/>
    <property type="match status" value="1"/>
</dbReference>